<accession>A0A5C4LTF5</accession>
<dbReference type="InterPro" id="IPR041413">
    <property type="entry name" value="MLTR_LBD"/>
</dbReference>
<dbReference type="EMBL" id="VDFW01000041">
    <property type="protein sequence ID" value="TNC20667.1"/>
    <property type="molecule type" value="Genomic_DNA"/>
</dbReference>
<evidence type="ECO:0000313" key="2">
    <source>
        <dbReference type="EMBL" id="TNC20667.1"/>
    </source>
</evidence>
<feature type="domain" description="HTH cro/C1-type" evidence="1">
    <location>
        <begin position="32"/>
        <end position="79"/>
    </location>
</feature>
<dbReference type="AlphaFoldDB" id="A0A5C4LTF5"/>
<proteinExistence type="predicted"/>
<dbReference type="PANTHER" id="PTHR35010">
    <property type="entry name" value="BLL4672 PROTEIN-RELATED"/>
    <property type="match status" value="1"/>
</dbReference>
<dbReference type="SMART" id="SM00530">
    <property type="entry name" value="HTH_XRE"/>
    <property type="match status" value="1"/>
</dbReference>
<dbReference type="PROSITE" id="PS50943">
    <property type="entry name" value="HTH_CROC1"/>
    <property type="match status" value="1"/>
</dbReference>
<dbReference type="Gene3D" id="3.30.450.180">
    <property type="match status" value="1"/>
</dbReference>
<protein>
    <submittedName>
        <fullName evidence="2">Helix-turn-helix domain-containing protein</fullName>
    </submittedName>
</protein>
<dbReference type="GO" id="GO:0003677">
    <property type="term" value="F:DNA binding"/>
    <property type="evidence" value="ECO:0007669"/>
    <property type="project" value="InterPro"/>
</dbReference>
<evidence type="ECO:0000313" key="3">
    <source>
        <dbReference type="Proteomes" id="UP000305546"/>
    </source>
</evidence>
<name>A0A5C4LTF5_9PSEU</name>
<dbReference type="Proteomes" id="UP000305546">
    <property type="component" value="Unassembled WGS sequence"/>
</dbReference>
<evidence type="ECO:0000259" key="1">
    <source>
        <dbReference type="PROSITE" id="PS50943"/>
    </source>
</evidence>
<gene>
    <name evidence="2" type="ORF">FG385_30340</name>
</gene>
<dbReference type="RefSeq" id="WP_139100234.1">
    <property type="nucleotide sequence ID" value="NZ_VDFW01000041.1"/>
</dbReference>
<dbReference type="InterPro" id="IPR001387">
    <property type="entry name" value="Cro/C1-type_HTH"/>
</dbReference>
<dbReference type="CDD" id="cd00093">
    <property type="entry name" value="HTH_XRE"/>
    <property type="match status" value="1"/>
</dbReference>
<dbReference type="SUPFAM" id="SSF47413">
    <property type="entry name" value="lambda repressor-like DNA-binding domains"/>
    <property type="match status" value="1"/>
</dbReference>
<dbReference type="Pfam" id="PF13560">
    <property type="entry name" value="HTH_31"/>
    <property type="match status" value="1"/>
</dbReference>
<comment type="caution">
    <text evidence="2">The sequence shown here is derived from an EMBL/GenBank/DDBJ whole genome shotgun (WGS) entry which is preliminary data.</text>
</comment>
<dbReference type="Pfam" id="PF17765">
    <property type="entry name" value="MLTR_LBD"/>
    <property type="match status" value="1"/>
</dbReference>
<dbReference type="InterPro" id="IPR010982">
    <property type="entry name" value="Lambda_DNA-bd_dom_sf"/>
</dbReference>
<keyword evidence="3" id="KW-1185">Reference proteome</keyword>
<reference evidence="2 3" key="1">
    <citation type="submission" date="2019-06" db="EMBL/GenBank/DDBJ databases">
        <title>Amycolatopsis alkalitolerans sp. nov., isolated from Gastrodia elata Blume.</title>
        <authorList>
            <person name="Narsing Rao M.P."/>
            <person name="Li W.J."/>
        </authorList>
    </citation>
    <scope>NUCLEOTIDE SEQUENCE [LARGE SCALE GENOMIC DNA]</scope>
    <source>
        <strain evidence="2 3">SYSUP0005</strain>
    </source>
</reference>
<organism evidence="2 3">
    <name type="scientific">Amycolatopsis alkalitolerans</name>
    <dbReference type="NCBI Taxonomy" id="2547244"/>
    <lineage>
        <taxon>Bacteria</taxon>
        <taxon>Bacillati</taxon>
        <taxon>Actinomycetota</taxon>
        <taxon>Actinomycetes</taxon>
        <taxon>Pseudonocardiales</taxon>
        <taxon>Pseudonocardiaceae</taxon>
        <taxon>Amycolatopsis</taxon>
    </lineage>
</organism>
<sequence length="282" mass="30527">MTEFGEAVRRWRDRASPGAAGLPAGGHRRTPGLRREELAHLAGISVDYVTRLEQGRAANPSAQVVEALARALRLDAAERAHLFELAGLAPPGPELVPRYLTPSVQRMLDRLTGTPVAVYDASWTLVVANLPYAALMGDPSGWKGNECNGVWRNLLGFGTRVRHTPESRRALETALVADLRATAARYPGDPRLRRLLADLRANSERFVRLWDSGAVGHHEAARKIVDHPQAGAVALDCDVLTVAGSDLRIMVYTAEPGTEDAERLELITVLGTQALDLDLTGG</sequence>
<dbReference type="Gene3D" id="1.10.260.40">
    <property type="entry name" value="lambda repressor-like DNA-binding domains"/>
    <property type="match status" value="1"/>
</dbReference>
<dbReference type="PANTHER" id="PTHR35010:SF2">
    <property type="entry name" value="BLL4672 PROTEIN"/>
    <property type="match status" value="1"/>
</dbReference>
<dbReference type="OrthoDB" id="3608749at2"/>